<dbReference type="GO" id="GO:0005975">
    <property type="term" value="P:carbohydrate metabolic process"/>
    <property type="evidence" value="ECO:0007669"/>
    <property type="project" value="InterPro"/>
</dbReference>
<protein>
    <submittedName>
        <fullName evidence="3">Putative sugar isomerase YihS</fullName>
        <ecNumber evidence="3">5.-.-.-</ecNumber>
    </submittedName>
</protein>
<dbReference type="GO" id="GO:0016853">
    <property type="term" value="F:isomerase activity"/>
    <property type="evidence" value="ECO:0007669"/>
    <property type="project" value="UniProtKB-KW"/>
</dbReference>
<gene>
    <name evidence="3" type="primary">yihS_1</name>
    <name evidence="3" type="ORF">AOLFYP35_00641</name>
</gene>
<dbReference type="Gene3D" id="1.50.10.10">
    <property type="match status" value="1"/>
</dbReference>
<dbReference type="Pfam" id="PF07221">
    <property type="entry name" value="GlcNAc_2-epim"/>
    <property type="match status" value="1"/>
</dbReference>
<proteinExistence type="inferred from homology"/>
<evidence type="ECO:0000313" key="3">
    <source>
        <dbReference type="EMBL" id="VYS87119.1"/>
    </source>
</evidence>
<organism evidence="3">
    <name type="scientific">Schaalia odontolytica</name>
    <dbReference type="NCBI Taxonomy" id="1660"/>
    <lineage>
        <taxon>Bacteria</taxon>
        <taxon>Bacillati</taxon>
        <taxon>Actinomycetota</taxon>
        <taxon>Actinomycetes</taxon>
        <taxon>Actinomycetales</taxon>
        <taxon>Actinomycetaceae</taxon>
        <taxon>Schaalia</taxon>
    </lineage>
</organism>
<dbReference type="InterPro" id="IPR010819">
    <property type="entry name" value="AGE/CE"/>
</dbReference>
<dbReference type="SUPFAM" id="SSF48208">
    <property type="entry name" value="Six-hairpin glycosidases"/>
    <property type="match status" value="1"/>
</dbReference>
<dbReference type="InterPro" id="IPR012341">
    <property type="entry name" value="6hp_glycosidase-like_sf"/>
</dbReference>
<accession>A0A6N2S2Q6</accession>
<comment type="similarity">
    <text evidence="1">Belongs to the N-acylglucosamine 2-epimerase family.</text>
</comment>
<reference evidence="3" key="1">
    <citation type="submission" date="2019-11" db="EMBL/GenBank/DDBJ databases">
        <authorList>
            <person name="Feng L."/>
        </authorList>
    </citation>
    <scope>NUCLEOTIDE SEQUENCE</scope>
    <source>
        <strain evidence="3">AodontolyticusLFYP35</strain>
    </source>
</reference>
<sequence>MGWLDSIEHNRWLSAQLQALIAEAKVSTTPSGFSEGPDGAEPSEHDQFTLSARMLHAFSLGTLLGLPGSRRYADHATKTLRRIIHDHLQKLPEATATDDPETINSDEYKAEVRSGEIDYQLDNALLISASAAAAVANRPSAHELLLEALHEQERRWLAPNGLVYGAIASGSTQHKAPIISLGTLASTTEAYLAAAEATADPVWIDRAESITRAVVQMGSEASWRVGEYIDIEELSPVSQTEADWSKRWEHWSATPVLEGVQIGSLLRWSRLCIEVRAALRSLGRKSDDTLLEAGQDFFERARVDGWRKKGYAGFVTSVGFEHHETEILDDRHFMWVACEGVCAAVSLARALRDDGASEGEVEHYEHCYRSWLDFINDELIVQPGQWLHALSFDNERIEDSRPRSGDIAWAIQCVLVGRVPMWPPFASAISRGLLDHPEEAPADRRSWVPFRRHR</sequence>
<dbReference type="InterPro" id="IPR008928">
    <property type="entry name" value="6-hairpin_glycosidase_sf"/>
</dbReference>
<dbReference type="EC" id="5.-.-.-" evidence="3"/>
<evidence type="ECO:0000256" key="2">
    <source>
        <dbReference type="ARBA" id="ARBA00023235"/>
    </source>
</evidence>
<name>A0A6N2S2Q6_9ACTO</name>
<keyword evidence="2 3" id="KW-0413">Isomerase</keyword>
<evidence type="ECO:0000256" key="1">
    <source>
        <dbReference type="ARBA" id="ARBA00008558"/>
    </source>
</evidence>
<dbReference type="EMBL" id="CACRSM010000002">
    <property type="protein sequence ID" value="VYS87119.1"/>
    <property type="molecule type" value="Genomic_DNA"/>
</dbReference>
<dbReference type="AlphaFoldDB" id="A0A6N2S2Q6"/>